<accession>A0ABT8R151</accession>
<evidence type="ECO:0000313" key="2">
    <source>
        <dbReference type="Proteomes" id="UP001168528"/>
    </source>
</evidence>
<gene>
    <name evidence="1" type="ORF">Q0590_06140</name>
</gene>
<name>A0ABT8R151_9BACT</name>
<keyword evidence="2" id="KW-1185">Reference proteome</keyword>
<sequence length="300" mass="33911">MKNTFLWHVGRPTLIWITLLFAENLQAQDSLYAHKKTYNSFKAPLIEDNSFFVEEAFNQQKGIVQFISTCYFTKIRQGDMAYSFTHELPLKGVKHQFSYTLNYFMFPSLLPNGHGLGDVMVNYRYELAGKNNWALVTPRLSLIIPTGDVSKGLGSGAWGTQVNLPVSKMLSNKLVTHYNAGFTFLKNAHYSLAEPSSQDDFSQQDLTHFHAGASIIWLANDRINGMLEYMSSFNDQFDDAGHVINQHQLLVNPGIRYAFKAGQSQIVPGISLPIAWQEDQSTTGLFFYLSIEPDFNLEGN</sequence>
<dbReference type="Proteomes" id="UP001168528">
    <property type="component" value="Unassembled WGS sequence"/>
</dbReference>
<proteinExistence type="predicted"/>
<organism evidence="1 2">
    <name type="scientific">Rhodocytophaga aerolata</name>
    <dbReference type="NCBI Taxonomy" id="455078"/>
    <lineage>
        <taxon>Bacteria</taxon>
        <taxon>Pseudomonadati</taxon>
        <taxon>Bacteroidota</taxon>
        <taxon>Cytophagia</taxon>
        <taxon>Cytophagales</taxon>
        <taxon>Rhodocytophagaceae</taxon>
        <taxon>Rhodocytophaga</taxon>
    </lineage>
</organism>
<dbReference type="RefSeq" id="WP_302036620.1">
    <property type="nucleotide sequence ID" value="NZ_JAUKPO010000002.1"/>
</dbReference>
<dbReference type="InterPro" id="IPR025737">
    <property type="entry name" value="FApF"/>
</dbReference>
<reference evidence="1" key="1">
    <citation type="submission" date="2023-07" db="EMBL/GenBank/DDBJ databases">
        <title>The genome sequence of Rhodocytophaga aerolata KACC 12507.</title>
        <authorList>
            <person name="Zhang X."/>
        </authorList>
    </citation>
    <scope>NUCLEOTIDE SEQUENCE</scope>
    <source>
        <strain evidence="1">KACC 12507</strain>
    </source>
</reference>
<dbReference type="EMBL" id="JAUKPO010000002">
    <property type="protein sequence ID" value="MDO1445821.1"/>
    <property type="molecule type" value="Genomic_DNA"/>
</dbReference>
<evidence type="ECO:0000313" key="1">
    <source>
        <dbReference type="EMBL" id="MDO1445821.1"/>
    </source>
</evidence>
<comment type="caution">
    <text evidence="1">The sequence shown here is derived from an EMBL/GenBank/DDBJ whole genome shotgun (WGS) entry which is preliminary data.</text>
</comment>
<protein>
    <submittedName>
        <fullName evidence="1">Transporter</fullName>
    </submittedName>
</protein>
<dbReference type="Pfam" id="PF13557">
    <property type="entry name" value="Phenol_MetA_deg"/>
    <property type="match status" value="1"/>
</dbReference>